<dbReference type="SUPFAM" id="SSF52058">
    <property type="entry name" value="L domain-like"/>
    <property type="match status" value="1"/>
</dbReference>
<dbReference type="Proteomes" id="UP001460270">
    <property type="component" value="Unassembled WGS sequence"/>
</dbReference>
<evidence type="ECO:0000256" key="2">
    <source>
        <dbReference type="ARBA" id="ARBA00022737"/>
    </source>
</evidence>
<keyword evidence="5" id="KW-1185">Reference proteome</keyword>
<evidence type="ECO:0000256" key="1">
    <source>
        <dbReference type="ARBA" id="ARBA00022614"/>
    </source>
</evidence>
<dbReference type="InterPro" id="IPR032675">
    <property type="entry name" value="LRR_dom_sf"/>
</dbReference>
<keyword evidence="2" id="KW-0677">Repeat</keyword>
<dbReference type="InterPro" id="IPR001611">
    <property type="entry name" value="Leu-rich_rpt"/>
</dbReference>
<keyword evidence="1" id="KW-0433">Leucine-rich repeat</keyword>
<feature type="compositionally biased region" description="Basic and acidic residues" evidence="3">
    <location>
        <begin position="1"/>
        <end position="10"/>
    </location>
</feature>
<dbReference type="Gene3D" id="3.80.10.10">
    <property type="entry name" value="Ribonuclease Inhibitor"/>
    <property type="match status" value="1"/>
</dbReference>
<evidence type="ECO:0000256" key="3">
    <source>
        <dbReference type="SAM" id="MobiDB-lite"/>
    </source>
</evidence>
<dbReference type="SMART" id="SM00369">
    <property type="entry name" value="LRR_TYP"/>
    <property type="match status" value="2"/>
</dbReference>
<dbReference type="PROSITE" id="PS51450">
    <property type="entry name" value="LRR"/>
    <property type="match status" value="1"/>
</dbReference>
<dbReference type="InterPro" id="IPR050216">
    <property type="entry name" value="LRR_domain-containing"/>
</dbReference>
<proteinExistence type="predicted"/>
<reference evidence="5" key="1">
    <citation type="submission" date="2024-04" db="EMBL/GenBank/DDBJ databases">
        <title>Salinicola lusitanus LLJ914,a marine bacterium isolated from the Okinawa Trough.</title>
        <authorList>
            <person name="Li J."/>
        </authorList>
    </citation>
    <scope>NUCLEOTIDE SEQUENCE [LARGE SCALE GENOMIC DNA]</scope>
</reference>
<comment type="caution">
    <text evidence="4">The sequence shown here is derived from an EMBL/GenBank/DDBJ whole genome shotgun (WGS) entry which is preliminary data.</text>
</comment>
<feature type="region of interest" description="Disordered" evidence="3">
    <location>
        <begin position="195"/>
        <end position="223"/>
    </location>
</feature>
<protein>
    <submittedName>
        <fullName evidence="4">Uncharacterized protein</fullName>
    </submittedName>
</protein>
<sequence length="300" mass="33666">MGNSSGKEEAAEGGGGEEEKDGEEEVQEKKKEEKEEEVELPLGVEELFESGDPVLDISYKKFKRLPHRVCGLLHLEKLYLCGNRLRNLPDDLSQLQGLRTLALDFNKMEDVPALFERTLDLRESLRNVPQSAAEDGKLGNPRHGSQQDNRIPEFKASARAATFSYDHNPVEAPPPVREEVLVVGEGAAEFWKYVKPGLSGGGKPQRKQRQQRPGSRDGQAGEEPVIHGILKNSNANKSEEEDGGNLIDYEEESQFETQEMFGEGDMIDFEGDELEYDTVQIDYEYEEGPERGDGRQEQRA</sequence>
<feature type="region of interest" description="Disordered" evidence="3">
    <location>
        <begin position="249"/>
        <end position="300"/>
    </location>
</feature>
<evidence type="ECO:0000313" key="4">
    <source>
        <dbReference type="EMBL" id="KAK7877047.1"/>
    </source>
</evidence>
<feature type="compositionally biased region" description="Acidic residues" evidence="3">
    <location>
        <begin position="15"/>
        <end position="26"/>
    </location>
</feature>
<feature type="region of interest" description="Disordered" evidence="3">
    <location>
        <begin position="130"/>
        <end position="151"/>
    </location>
</feature>
<dbReference type="AlphaFoldDB" id="A0AAW0MEG5"/>
<evidence type="ECO:0000313" key="5">
    <source>
        <dbReference type="Proteomes" id="UP001460270"/>
    </source>
</evidence>
<dbReference type="PANTHER" id="PTHR48051:SF1">
    <property type="entry name" value="RAS SUPPRESSOR PROTEIN 1"/>
    <property type="match status" value="1"/>
</dbReference>
<organism evidence="4 5">
    <name type="scientific">Mugilogobius chulae</name>
    <name type="common">yellowstripe goby</name>
    <dbReference type="NCBI Taxonomy" id="88201"/>
    <lineage>
        <taxon>Eukaryota</taxon>
        <taxon>Metazoa</taxon>
        <taxon>Chordata</taxon>
        <taxon>Craniata</taxon>
        <taxon>Vertebrata</taxon>
        <taxon>Euteleostomi</taxon>
        <taxon>Actinopterygii</taxon>
        <taxon>Neopterygii</taxon>
        <taxon>Teleostei</taxon>
        <taxon>Neoteleostei</taxon>
        <taxon>Acanthomorphata</taxon>
        <taxon>Gobiaria</taxon>
        <taxon>Gobiiformes</taxon>
        <taxon>Gobioidei</taxon>
        <taxon>Gobiidae</taxon>
        <taxon>Gobionellinae</taxon>
        <taxon>Mugilogobius</taxon>
    </lineage>
</organism>
<dbReference type="GO" id="GO:0005737">
    <property type="term" value="C:cytoplasm"/>
    <property type="evidence" value="ECO:0007669"/>
    <property type="project" value="TreeGrafter"/>
</dbReference>
<gene>
    <name evidence="4" type="ORF">WMY93_032239</name>
</gene>
<name>A0AAW0MEG5_9GOBI</name>
<dbReference type="InterPro" id="IPR003591">
    <property type="entry name" value="Leu-rich_rpt_typical-subtyp"/>
</dbReference>
<dbReference type="PANTHER" id="PTHR48051">
    <property type="match status" value="1"/>
</dbReference>
<feature type="compositionally biased region" description="Acidic residues" evidence="3">
    <location>
        <begin position="265"/>
        <end position="276"/>
    </location>
</feature>
<feature type="region of interest" description="Disordered" evidence="3">
    <location>
        <begin position="1"/>
        <end position="39"/>
    </location>
</feature>
<accession>A0AAW0MEG5</accession>
<feature type="compositionally biased region" description="Basic and acidic residues" evidence="3">
    <location>
        <begin position="288"/>
        <end position="300"/>
    </location>
</feature>
<dbReference type="EMBL" id="JBBPFD010000728">
    <property type="protein sequence ID" value="KAK7877047.1"/>
    <property type="molecule type" value="Genomic_DNA"/>
</dbReference>